<accession>A0AAV4GS95</accession>
<feature type="region of interest" description="Disordered" evidence="1">
    <location>
        <begin position="118"/>
        <end position="182"/>
    </location>
</feature>
<feature type="compositionally biased region" description="Basic and acidic residues" evidence="1">
    <location>
        <begin position="57"/>
        <end position="91"/>
    </location>
</feature>
<keyword evidence="3" id="KW-1185">Reference proteome</keyword>
<feature type="compositionally biased region" description="Basic and acidic residues" evidence="1">
    <location>
        <begin position="572"/>
        <end position="584"/>
    </location>
</feature>
<feature type="compositionally biased region" description="Low complexity" evidence="1">
    <location>
        <begin position="273"/>
        <end position="296"/>
    </location>
</feature>
<dbReference type="EMBL" id="BMAT01008556">
    <property type="protein sequence ID" value="GFR87768.1"/>
    <property type="molecule type" value="Genomic_DNA"/>
</dbReference>
<feature type="compositionally biased region" description="Low complexity" evidence="1">
    <location>
        <begin position="155"/>
        <end position="169"/>
    </location>
</feature>
<proteinExistence type="predicted"/>
<dbReference type="Proteomes" id="UP000762676">
    <property type="component" value="Unassembled WGS sequence"/>
</dbReference>
<feature type="compositionally biased region" description="Acidic residues" evidence="1">
    <location>
        <begin position="635"/>
        <end position="686"/>
    </location>
</feature>
<dbReference type="AlphaFoldDB" id="A0AAV4GS95"/>
<feature type="compositionally biased region" description="Polar residues" evidence="1">
    <location>
        <begin position="433"/>
        <end position="449"/>
    </location>
</feature>
<reference evidence="2 3" key="1">
    <citation type="journal article" date="2021" name="Elife">
        <title>Chloroplast acquisition without the gene transfer in kleptoplastic sea slugs, Plakobranchus ocellatus.</title>
        <authorList>
            <person name="Maeda T."/>
            <person name="Takahashi S."/>
            <person name="Yoshida T."/>
            <person name="Shimamura S."/>
            <person name="Takaki Y."/>
            <person name="Nagai Y."/>
            <person name="Toyoda A."/>
            <person name="Suzuki Y."/>
            <person name="Arimoto A."/>
            <person name="Ishii H."/>
            <person name="Satoh N."/>
            <person name="Nishiyama T."/>
            <person name="Hasebe M."/>
            <person name="Maruyama T."/>
            <person name="Minagawa J."/>
            <person name="Obokata J."/>
            <person name="Shigenobu S."/>
        </authorList>
    </citation>
    <scope>NUCLEOTIDE SEQUENCE [LARGE SCALE GENOMIC DNA]</scope>
</reference>
<organism evidence="2 3">
    <name type="scientific">Elysia marginata</name>
    <dbReference type="NCBI Taxonomy" id="1093978"/>
    <lineage>
        <taxon>Eukaryota</taxon>
        <taxon>Metazoa</taxon>
        <taxon>Spiralia</taxon>
        <taxon>Lophotrochozoa</taxon>
        <taxon>Mollusca</taxon>
        <taxon>Gastropoda</taxon>
        <taxon>Heterobranchia</taxon>
        <taxon>Euthyneura</taxon>
        <taxon>Panpulmonata</taxon>
        <taxon>Sacoglossa</taxon>
        <taxon>Placobranchoidea</taxon>
        <taxon>Plakobranchidae</taxon>
        <taxon>Elysia</taxon>
    </lineage>
</organism>
<name>A0AAV4GS95_9GAST</name>
<feature type="compositionally biased region" description="Polar residues" evidence="1">
    <location>
        <begin position="97"/>
        <end position="106"/>
    </location>
</feature>
<feature type="compositionally biased region" description="Polar residues" evidence="1">
    <location>
        <begin position="479"/>
        <end position="507"/>
    </location>
</feature>
<gene>
    <name evidence="2" type="ORF">ElyMa_004231900</name>
</gene>
<protein>
    <submittedName>
        <fullName evidence="2">Uncharacterized protein</fullName>
    </submittedName>
</protein>
<feature type="compositionally biased region" description="Polar residues" evidence="1">
    <location>
        <begin position="123"/>
        <end position="142"/>
    </location>
</feature>
<feature type="region of interest" description="Disordered" evidence="1">
    <location>
        <begin position="634"/>
        <end position="686"/>
    </location>
</feature>
<comment type="caution">
    <text evidence="2">The sequence shown here is derived from an EMBL/GenBank/DDBJ whole genome shotgun (WGS) entry which is preliminary data.</text>
</comment>
<feature type="compositionally biased region" description="Pro residues" evidence="1">
    <location>
        <begin position="250"/>
        <end position="268"/>
    </location>
</feature>
<feature type="compositionally biased region" description="Polar residues" evidence="1">
    <location>
        <begin position="397"/>
        <end position="409"/>
    </location>
</feature>
<evidence type="ECO:0000313" key="3">
    <source>
        <dbReference type="Proteomes" id="UP000762676"/>
    </source>
</evidence>
<feature type="region of interest" description="Disordered" evidence="1">
    <location>
        <begin position="232"/>
        <end position="599"/>
    </location>
</feature>
<feature type="compositionally biased region" description="Low complexity" evidence="1">
    <location>
        <begin position="414"/>
        <end position="427"/>
    </location>
</feature>
<evidence type="ECO:0000313" key="2">
    <source>
        <dbReference type="EMBL" id="GFR87768.1"/>
    </source>
</evidence>
<feature type="region of interest" description="Disordered" evidence="1">
    <location>
        <begin position="42"/>
        <end position="106"/>
    </location>
</feature>
<feature type="compositionally biased region" description="Low complexity" evidence="1">
    <location>
        <begin position="352"/>
        <end position="375"/>
    </location>
</feature>
<evidence type="ECO:0000256" key="1">
    <source>
        <dbReference type="SAM" id="MobiDB-lite"/>
    </source>
</evidence>
<feature type="compositionally biased region" description="Basic and acidic residues" evidence="1">
    <location>
        <begin position="307"/>
        <end position="318"/>
    </location>
</feature>
<feature type="compositionally biased region" description="Pro residues" evidence="1">
    <location>
        <begin position="333"/>
        <end position="351"/>
    </location>
</feature>
<sequence>MEPIDLHHLSAIRIGDRIVYNGVGGNAFAFGEKPDLAAFALGPYPNPNVPESPITKSRTEPNFRSKESKSDVDSSKKSGEDVKGDEPDQREAPTSIMAPSQTTNPPELTVPVILEIGSLTKPKPSSDSDVDNSRISENTELDTISGVPQKEPLPSVSSDDVNTVSSSSTFANKTKTSKKPTLKEVALQAESAKSQYKRTSSWGAFSNLGTKIANSTSVLMTYTANTTMNISQRVLPLPPPPPHRKLPQIPQSPPPPAALPPPPPPPLPSETVTAASSASKTSTTSSSSKSSSASSTPTKLCPPQGIRSEKDTLPDRKPRPSPSPSPVAVGLPPILPRPPAAHLPPPLPSRPPAAMRLSCPSSPTSSIKSSVSQRPSPDDDSDSDDNDQKEFEDSASGKGTSLVFRSSGTIRLGSRSSSPATSATKSTVFAIPGSSSSAYGRRNSQSSAISGVKSFTPEKKQANHSFSTISAAVVGTSGSGPTSQQFSKSPPPSTKISNHVSISTPDLRSQRSEKQTITTTPNHSSDDEGVFEGADSSDTLSANENEVAPPSANKENQEADQTPKTKKMIKQRSLDYAKSNEIKKSNIKKFRKDTEKDESVVKNKKIWFFHKKEYPAIGSERSCLCARVMRCEFRSDDEEDDDGGGDKEDDDNDDEENDGDDDDDDDGGRDGEDDDDGEVADDDEWG</sequence>